<keyword evidence="1" id="KW-0378">Hydrolase</keyword>
<dbReference type="AlphaFoldDB" id="A0A8J3N0C6"/>
<evidence type="ECO:0000259" key="2">
    <source>
        <dbReference type="Pfam" id="PF00561"/>
    </source>
</evidence>
<evidence type="ECO:0000313" key="4">
    <source>
        <dbReference type="Proteomes" id="UP000597444"/>
    </source>
</evidence>
<reference evidence="3" key="1">
    <citation type="submission" date="2020-10" db="EMBL/GenBank/DDBJ databases">
        <title>Taxonomic study of unclassified bacteria belonging to the class Ktedonobacteria.</title>
        <authorList>
            <person name="Yabe S."/>
            <person name="Wang C.M."/>
            <person name="Zheng Y."/>
            <person name="Sakai Y."/>
            <person name="Cavaletti L."/>
            <person name="Monciardini P."/>
            <person name="Donadio S."/>
        </authorList>
    </citation>
    <scope>NUCLEOTIDE SEQUENCE</scope>
    <source>
        <strain evidence="3">ID150040</strain>
    </source>
</reference>
<evidence type="ECO:0000313" key="3">
    <source>
        <dbReference type="EMBL" id="GHO91105.1"/>
    </source>
</evidence>
<evidence type="ECO:0000256" key="1">
    <source>
        <dbReference type="ARBA" id="ARBA00022801"/>
    </source>
</evidence>
<dbReference type="GO" id="GO:0016787">
    <property type="term" value="F:hydrolase activity"/>
    <property type="evidence" value="ECO:0007669"/>
    <property type="project" value="UniProtKB-KW"/>
</dbReference>
<dbReference type="InterPro" id="IPR029058">
    <property type="entry name" value="AB_hydrolase_fold"/>
</dbReference>
<dbReference type="EMBL" id="BNJK01000001">
    <property type="protein sequence ID" value="GHO91105.1"/>
    <property type="molecule type" value="Genomic_DNA"/>
</dbReference>
<dbReference type="InterPro" id="IPR050266">
    <property type="entry name" value="AB_hydrolase_sf"/>
</dbReference>
<accession>A0A8J3N0C6</accession>
<sequence>MTDTYPLSQLHVEIQGSGPRVVFVHGGEQAGGSIAFAPQFPLAHTFTLILPDLPGHGQSPAQGPKNVERDAVLIAELLGDGAYLVGHSYGGAVALTAAARRPAAVHSLTLIEPATLDIAQDDPEVRKMLAEMAKAISIADPRERLEAFATTVGISKTWQDPLSETYRRLAEDLPKLSTSGAPSLSSRQLAEQIVAAGIPSLVISGGHRQAFENLCDILAGILGAQRAVFPGYGHVPQASGEPFNTCLEQFWAQHSS</sequence>
<comment type="caution">
    <text evidence="3">The sequence shown here is derived from an EMBL/GenBank/DDBJ whole genome shotgun (WGS) entry which is preliminary data.</text>
</comment>
<keyword evidence="4" id="KW-1185">Reference proteome</keyword>
<dbReference type="Gene3D" id="3.40.50.1820">
    <property type="entry name" value="alpha/beta hydrolase"/>
    <property type="match status" value="1"/>
</dbReference>
<protein>
    <recommendedName>
        <fullName evidence="2">AB hydrolase-1 domain-containing protein</fullName>
    </recommendedName>
</protein>
<organism evidence="3 4">
    <name type="scientific">Reticulibacter mediterranei</name>
    <dbReference type="NCBI Taxonomy" id="2778369"/>
    <lineage>
        <taxon>Bacteria</taxon>
        <taxon>Bacillati</taxon>
        <taxon>Chloroflexota</taxon>
        <taxon>Ktedonobacteria</taxon>
        <taxon>Ktedonobacterales</taxon>
        <taxon>Reticulibacteraceae</taxon>
        <taxon>Reticulibacter</taxon>
    </lineage>
</organism>
<dbReference type="GO" id="GO:0016020">
    <property type="term" value="C:membrane"/>
    <property type="evidence" value="ECO:0007669"/>
    <property type="project" value="TreeGrafter"/>
</dbReference>
<feature type="domain" description="AB hydrolase-1" evidence="2">
    <location>
        <begin position="19"/>
        <end position="238"/>
    </location>
</feature>
<dbReference type="PANTHER" id="PTHR43798">
    <property type="entry name" value="MONOACYLGLYCEROL LIPASE"/>
    <property type="match status" value="1"/>
</dbReference>
<proteinExistence type="predicted"/>
<dbReference type="RefSeq" id="WP_220202023.1">
    <property type="nucleotide sequence ID" value="NZ_BNJK01000001.1"/>
</dbReference>
<dbReference type="Pfam" id="PF00561">
    <property type="entry name" value="Abhydrolase_1"/>
    <property type="match status" value="1"/>
</dbReference>
<dbReference type="InterPro" id="IPR000073">
    <property type="entry name" value="AB_hydrolase_1"/>
</dbReference>
<dbReference type="PANTHER" id="PTHR43798:SF31">
    <property type="entry name" value="AB HYDROLASE SUPERFAMILY PROTEIN YCLE"/>
    <property type="match status" value="1"/>
</dbReference>
<dbReference type="Proteomes" id="UP000597444">
    <property type="component" value="Unassembled WGS sequence"/>
</dbReference>
<name>A0A8J3N0C6_9CHLR</name>
<dbReference type="SUPFAM" id="SSF53474">
    <property type="entry name" value="alpha/beta-Hydrolases"/>
    <property type="match status" value="1"/>
</dbReference>
<gene>
    <name evidence="3" type="ORF">KSF_011530</name>
</gene>